<evidence type="ECO:0008006" key="4">
    <source>
        <dbReference type="Google" id="ProtNLM"/>
    </source>
</evidence>
<gene>
    <name evidence="2" type="ORF">chiPu_0017521</name>
</gene>
<feature type="coiled-coil region" evidence="1">
    <location>
        <begin position="90"/>
        <end position="124"/>
    </location>
</feature>
<comment type="caution">
    <text evidence="2">The sequence shown here is derived from an EMBL/GenBank/DDBJ whole genome shotgun (WGS) entry which is preliminary data.</text>
</comment>
<evidence type="ECO:0000313" key="2">
    <source>
        <dbReference type="EMBL" id="GCC17310.1"/>
    </source>
</evidence>
<feature type="coiled-coil region" evidence="1">
    <location>
        <begin position="344"/>
        <end position="420"/>
    </location>
</feature>
<evidence type="ECO:0000313" key="3">
    <source>
        <dbReference type="Proteomes" id="UP000287033"/>
    </source>
</evidence>
<dbReference type="STRING" id="137246.A0A401RGR3"/>
<keyword evidence="3" id="KW-1185">Reference proteome</keyword>
<dbReference type="GO" id="GO:0007098">
    <property type="term" value="P:centrosome cycle"/>
    <property type="evidence" value="ECO:0007669"/>
    <property type="project" value="InterPro"/>
</dbReference>
<dbReference type="PRINTS" id="PR02091">
    <property type="entry name" value="HAUSAUGMINL5"/>
</dbReference>
<protein>
    <recommendedName>
        <fullName evidence="4">HAUS augmin-like complex subunit 5</fullName>
    </recommendedName>
</protein>
<dbReference type="OrthoDB" id="2019614at2759"/>
<proteinExistence type="predicted"/>
<dbReference type="Proteomes" id="UP000287033">
    <property type="component" value="Unassembled WGS sequence"/>
</dbReference>
<dbReference type="GO" id="GO:0070652">
    <property type="term" value="C:HAUS complex"/>
    <property type="evidence" value="ECO:0007669"/>
    <property type="project" value="InterPro"/>
</dbReference>
<dbReference type="AlphaFoldDB" id="A0A401RGR3"/>
<dbReference type="PANTHER" id="PTHR28588:SF1">
    <property type="entry name" value="HAUS AUGMIN-LIKE COMPLEX SUBUNIT 5"/>
    <property type="match status" value="1"/>
</dbReference>
<keyword evidence="1" id="KW-0175">Coiled coil</keyword>
<dbReference type="EMBL" id="BEZZ01001305">
    <property type="protein sequence ID" value="GCC17310.1"/>
    <property type="molecule type" value="Genomic_DNA"/>
</dbReference>
<dbReference type="GO" id="GO:0051225">
    <property type="term" value="P:spindle assembly"/>
    <property type="evidence" value="ECO:0007669"/>
    <property type="project" value="InterPro"/>
</dbReference>
<dbReference type="PANTHER" id="PTHR28588">
    <property type="entry name" value="HAUS AUGMIN-LIKE COMPLEX SUBUNIT 5"/>
    <property type="match status" value="1"/>
</dbReference>
<dbReference type="Pfam" id="PF14817">
    <property type="entry name" value="HAUS5"/>
    <property type="match status" value="1"/>
</dbReference>
<sequence>MWRKEEEGEGEGGGQVMEDMGMKLKEWAVAMGVPEQNMPTDTGFRNLCSGQCQDIWEYVTRYIKRKEVVREIKGNLEWNRWVKGSEAPLSDKEQKKRRKLLEQLVSLQTDLQQLDESSEHEQQEIDEQILTETCERLQDLKQRNILLQAFLQRAVNRRKTLEEQSKKLHDRLHVFRQIGSKAEQDVGIDSTMDGKLWHGSGLEPEVLQDVRGTCFTRFQLLKSLYDEQESPLGGSGDRGYDLRSDSYQQWLNQIEGVNASHPPTHILAAVQTLAAENKKELMELQSKVDVGKDMEVLRFSYSRSHLQDVSEAPAVLRSVKSLLEERWRDCEVRAVEKIGALRREKEMSGRLTALNKEFNRLLEEQYAHDAELLSAVREALELELTAMEKRSYLQELSEQAQLLANSIEAKNREIQNLQQKHSSILHFQALVETKQDLIRALVKGNSSAKSQLMKTQMEIGSFMRQKLGVQEDPIRSLTEELHNSVSREVNLFTGISLPNLDRRLVGKFQRLPAHKLSIHKLDSSLNNRQFFQGLKKSMYFPFYKAPEFLLEHAAKMKVERRSLEAALLHQRDSVQTLQRRDNITPVTDADALIERILLQSSECDQNTISNIHKLLNQCLQATEFTTELRNDVQDWWEQPAQFLVPWVKQHGHNVQGWIHKWSELIHRGLMQACGDPAVRKPC</sequence>
<dbReference type="InterPro" id="IPR026215">
    <property type="entry name" value="HAUS5_metazoa"/>
</dbReference>
<organism evidence="2 3">
    <name type="scientific">Chiloscyllium punctatum</name>
    <name type="common">Brownbanded bambooshark</name>
    <name type="synonym">Hemiscyllium punctatum</name>
    <dbReference type="NCBI Taxonomy" id="137246"/>
    <lineage>
        <taxon>Eukaryota</taxon>
        <taxon>Metazoa</taxon>
        <taxon>Chordata</taxon>
        <taxon>Craniata</taxon>
        <taxon>Vertebrata</taxon>
        <taxon>Chondrichthyes</taxon>
        <taxon>Elasmobranchii</taxon>
        <taxon>Galeomorphii</taxon>
        <taxon>Galeoidea</taxon>
        <taxon>Orectolobiformes</taxon>
        <taxon>Hemiscylliidae</taxon>
        <taxon>Chiloscyllium</taxon>
    </lineage>
</organism>
<dbReference type="GO" id="GO:0005813">
    <property type="term" value="C:centrosome"/>
    <property type="evidence" value="ECO:0007669"/>
    <property type="project" value="TreeGrafter"/>
</dbReference>
<reference evidence="2 3" key="1">
    <citation type="journal article" date="2018" name="Nat. Ecol. Evol.">
        <title>Shark genomes provide insights into elasmobranch evolution and the origin of vertebrates.</title>
        <authorList>
            <person name="Hara Y"/>
            <person name="Yamaguchi K"/>
            <person name="Onimaru K"/>
            <person name="Kadota M"/>
            <person name="Koyanagi M"/>
            <person name="Keeley SD"/>
            <person name="Tatsumi K"/>
            <person name="Tanaka K"/>
            <person name="Motone F"/>
            <person name="Kageyama Y"/>
            <person name="Nozu R"/>
            <person name="Adachi N"/>
            <person name="Nishimura O"/>
            <person name="Nakagawa R"/>
            <person name="Tanegashima C"/>
            <person name="Kiyatake I"/>
            <person name="Matsumoto R"/>
            <person name="Murakumo K"/>
            <person name="Nishida K"/>
            <person name="Terakita A"/>
            <person name="Kuratani S"/>
            <person name="Sato K"/>
            <person name="Hyodo S Kuraku.S."/>
        </authorList>
    </citation>
    <scope>NUCLEOTIDE SEQUENCE [LARGE SCALE GENOMIC DNA]</scope>
</reference>
<evidence type="ECO:0000256" key="1">
    <source>
        <dbReference type="SAM" id="Coils"/>
    </source>
</evidence>
<name>A0A401RGR3_CHIPU</name>
<dbReference type="InterPro" id="IPR029131">
    <property type="entry name" value="HAUS5"/>
</dbReference>
<dbReference type="OMA" id="LRYYVNQ"/>
<accession>A0A401RGR3</accession>